<dbReference type="EMBL" id="KE523840">
    <property type="protein sequence ID" value="KFB34724.1"/>
    <property type="molecule type" value="Genomic_DNA"/>
</dbReference>
<dbReference type="VEuPathDB" id="VectorBase:ASIC000005"/>
<dbReference type="AlphaFoldDB" id="A0A084V9T0"/>
<proteinExistence type="predicted"/>
<protein>
    <submittedName>
        <fullName evidence="1">AGAP000409-PA-like protein</fullName>
    </submittedName>
</protein>
<gene>
    <name evidence="1" type="ORF">ZHAS_00000005</name>
</gene>
<accession>A0A084V9T0</accession>
<reference evidence="2" key="2">
    <citation type="submission" date="2020-05" db="UniProtKB">
        <authorList>
            <consortium name="EnsemblMetazoa"/>
        </authorList>
    </citation>
    <scope>IDENTIFICATION</scope>
</reference>
<dbReference type="OrthoDB" id="10036512at2759"/>
<dbReference type="Proteomes" id="UP000030765">
    <property type="component" value="Unassembled WGS sequence"/>
</dbReference>
<name>A0A084V9T0_ANOSI</name>
<dbReference type="VEuPathDB" id="VectorBase:ASIS009660"/>
<keyword evidence="3" id="KW-1185">Reference proteome</keyword>
<evidence type="ECO:0000313" key="2">
    <source>
        <dbReference type="EnsemblMetazoa" id="ASIC000005-PA"/>
    </source>
</evidence>
<organism evidence="1">
    <name type="scientific">Anopheles sinensis</name>
    <name type="common">Mosquito</name>
    <dbReference type="NCBI Taxonomy" id="74873"/>
    <lineage>
        <taxon>Eukaryota</taxon>
        <taxon>Metazoa</taxon>
        <taxon>Ecdysozoa</taxon>
        <taxon>Arthropoda</taxon>
        <taxon>Hexapoda</taxon>
        <taxon>Insecta</taxon>
        <taxon>Pterygota</taxon>
        <taxon>Neoptera</taxon>
        <taxon>Endopterygota</taxon>
        <taxon>Diptera</taxon>
        <taxon>Nematocera</taxon>
        <taxon>Culicoidea</taxon>
        <taxon>Culicidae</taxon>
        <taxon>Anophelinae</taxon>
        <taxon>Anopheles</taxon>
    </lineage>
</organism>
<sequence length="71" mass="8032">MEMILAILRKKAPQFGMPKHPRTLVNTNKKATGIRKATGGTLWYNGLRHSLGVALGTVAYPELRIRWHSDY</sequence>
<evidence type="ECO:0000313" key="1">
    <source>
        <dbReference type="EMBL" id="KFB34724.1"/>
    </source>
</evidence>
<dbReference type="EnsemblMetazoa" id="ASIC000005-RA">
    <property type="protein sequence ID" value="ASIC000005-PA"/>
    <property type="gene ID" value="ASIC000005"/>
</dbReference>
<reference evidence="1 3" key="1">
    <citation type="journal article" date="2014" name="BMC Genomics">
        <title>Genome sequence of Anopheles sinensis provides insight into genetics basis of mosquito competence for malaria parasites.</title>
        <authorList>
            <person name="Zhou D."/>
            <person name="Zhang D."/>
            <person name="Ding G."/>
            <person name="Shi L."/>
            <person name="Hou Q."/>
            <person name="Ye Y."/>
            <person name="Xu Y."/>
            <person name="Zhou H."/>
            <person name="Xiong C."/>
            <person name="Li S."/>
            <person name="Yu J."/>
            <person name="Hong S."/>
            <person name="Yu X."/>
            <person name="Zou P."/>
            <person name="Chen C."/>
            <person name="Chang X."/>
            <person name="Wang W."/>
            <person name="Lv Y."/>
            <person name="Sun Y."/>
            <person name="Ma L."/>
            <person name="Shen B."/>
            <person name="Zhu C."/>
        </authorList>
    </citation>
    <scope>NUCLEOTIDE SEQUENCE [LARGE SCALE GENOMIC DNA]</scope>
</reference>
<evidence type="ECO:0000313" key="3">
    <source>
        <dbReference type="Proteomes" id="UP000030765"/>
    </source>
</evidence>
<dbReference type="EMBL" id="ATLV01000013">
    <property type="status" value="NOT_ANNOTATED_CDS"/>
    <property type="molecule type" value="Genomic_DNA"/>
</dbReference>